<sequence>MGLVLGPSLFLSDSKKTGLKTEEFPLYITGSYRTTPTAALQTITGIMPLHLKAQQEAIYINFTCLRKEIEFDLKVSPISQRIMKEKSRA</sequence>
<name>A0A4Y2BJA9_ARAVE</name>
<proteinExistence type="predicted"/>
<gene>
    <name evidence="1" type="ORF">AVEN_195130_1</name>
</gene>
<dbReference type="AlphaFoldDB" id="A0A4Y2BJA9"/>
<evidence type="ECO:0000313" key="2">
    <source>
        <dbReference type="Proteomes" id="UP000499080"/>
    </source>
</evidence>
<reference evidence="1 2" key="1">
    <citation type="journal article" date="2019" name="Sci. Rep.">
        <title>Orb-weaving spider Araneus ventricosus genome elucidates the spidroin gene catalogue.</title>
        <authorList>
            <person name="Kono N."/>
            <person name="Nakamura H."/>
            <person name="Ohtoshi R."/>
            <person name="Moran D.A.P."/>
            <person name="Shinohara A."/>
            <person name="Yoshida Y."/>
            <person name="Fujiwara M."/>
            <person name="Mori M."/>
            <person name="Tomita M."/>
            <person name="Arakawa K."/>
        </authorList>
    </citation>
    <scope>NUCLEOTIDE SEQUENCE [LARGE SCALE GENOMIC DNA]</scope>
</reference>
<protein>
    <submittedName>
        <fullName evidence="1">Uncharacterized protein</fullName>
    </submittedName>
</protein>
<dbReference type="Proteomes" id="UP000499080">
    <property type="component" value="Unassembled WGS sequence"/>
</dbReference>
<organism evidence="1 2">
    <name type="scientific">Araneus ventricosus</name>
    <name type="common">Orbweaver spider</name>
    <name type="synonym">Epeira ventricosa</name>
    <dbReference type="NCBI Taxonomy" id="182803"/>
    <lineage>
        <taxon>Eukaryota</taxon>
        <taxon>Metazoa</taxon>
        <taxon>Ecdysozoa</taxon>
        <taxon>Arthropoda</taxon>
        <taxon>Chelicerata</taxon>
        <taxon>Arachnida</taxon>
        <taxon>Araneae</taxon>
        <taxon>Araneomorphae</taxon>
        <taxon>Entelegynae</taxon>
        <taxon>Araneoidea</taxon>
        <taxon>Araneidae</taxon>
        <taxon>Araneus</taxon>
    </lineage>
</organism>
<evidence type="ECO:0000313" key="1">
    <source>
        <dbReference type="EMBL" id="GBL91244.1"/>
    </source>
</evidence>
<comment type="caution">
    <text evidence="1">The sequence shown here is derived from an EMBL/GenBank/DDBJ whole genome shotgun (WGS) entry which is preliminary data.</text>
</comment>
<accession>A0A4Y2BJA9</accession>
<dbReference type="EMBL" id="BGPR01000077">
    <property type="protein sequence ID" value="GBL91244.1"/>
    <property type="molecule type" value="Genomic_DNA"/>
</dbReference>
<keyword evidence="2" id="KW-1185">Reference proteome</keyword>